<evidence type="ECO:0000313" key="4">
    <source>
        <dbReference type="Proteomes" id="UP000005240"/>
    </source>
</evidence>
<keyword evidence="4" id="KW-1185">Reference proteome</keyword>
<reference evidence="2" key="2">
    <citation type="submission" date="2016-05" db="EMBL/GenBank/DDBJ databases">
        <title>Comparative analysis highlights variable genome content of wheat rusts and divergence of the mating loci.</title>
        <authorList>
            <person name="Cuomo C.A."/>
            <person name="Bakkeren G."/>
            <person name="Szabo L."/>
            <person name="Khalil H."/>
            <person name="Joly D."/>
            <person name="Goldberg J."/>
            <person name="Young S."/>
            <person name="Zeng Q."/>
            <person name="Fellers J."/>
        </authorList>
    </citation>
    <scope>NUCLEOTIDE SEQUENCE [LARGE SCALE GENOMIC DNA]</scope>
    <source>
        <strain evidence="2">1-1 BBBD Race 1</strain>
    </source>
</reference>
<reference evidence="3" key="4">
    <citation type="submission" date="2025-05" db="UniProtKB">
        <authorList>
            <consortium name="EnsemblFungi"/>
        </authorList>
    </citation>
    <scope>IDENTIFICATION</scope>
    <source>
        <strain evidence="3">isolate 1-1 / race 1 (BBBD)</strain>
    </source>
</reference>
<evidence type="ECO:0000313" key="2">
    <source>
        <dbReference type="EMBL" id="OAV85251.1"/>
    </source>
</evidence>
<dbReference type="Proteomes" id="UP000005240">
    <property type="component" value="Unassembled WGS sequence"/>
</dbReference>
<reference evidence="3 4" key="3">
    <citation type="journal article" date="2017" name="G3 (Bethesda)">
        <title>Comparative analysis highlights variable genome content of wheat rusts and divergence of the mating loci.</title>
        <authorList>
            <person name="Cuomo C.A."/>
            <person name="Bakkeren G."/>
            <person name="Khalil H.B."/>
            <person name="Panwar V."/>
            <person name="Joly D."/>
            <person name="Linning R."/>
            <person name="Sakthikumar S."/>
            <person name="Song X."/>
            <person name="Adiconis X."/>
            <person name="Fan L."/>
            <person name="Goldberg J.M."/>
            <person name="Levin J.Z."/>
            <person name="Young S."/>
            <person name="Zeng Q."/>
            <person name="Anikster Y."/>
            <person name="Bruce M."/>
            <person name="Wang M."/>
            <person name="Yin C."/>
            <person name="McCallum B."/>
            <person name="Szabo L.J."/>
            <person name="Hulbert S."/>
            <person name="Chen X."/>
            <person name="Fellers J.P."/>
        </authorList>
    </citation>
    <scope>NUCLEOTIDE SEQUENCE</scope>
    <source>
        <strain evidence="4">Isolate 1-1 / race 1 (BBBD)</strain>
        <strain evidence="3">isolate 1-1 / race 1 (BBBD)</strain>
    </source>
</reference>
<sequence length="199" mass="21726">MPPPLGPQNPPSSRPASLNVAAARLGWNPRTELLLQTHLRFKQTFLEACKGNNQEAMILLQDQAITTHNSLKQLISREILLSLTEGWNPHVTHPNHPANRQPNNPASIPSQRTRGQNPPAASVCQQAPPPAPPANGPQGAAQQAAQTRPGQNGPGQNGCMRGRRNYRTSIYEELFCMSQTIQGGYQAIDQSRTQNQGPR</sequence>
<dbReference type="AlphaFoldDB" id="A0A180FXX2"/>
<reference evidence="2" key="1">
    <citation type="submission" date="2009-11" db="EMBL/GenBank/DDBJ databases">
        <authorList>
            <consortium name="The Broad Institute Genome Sequencing Platform"/>
            <person name="Ward D."/>
            <person name="Feldgarden M."/>
            <person name="Earl A."/>
            <person name="Young S.K."/>
            <person name="Zeng Q."/>
            <person name="Koehrsen M."/>
            <person name="Alvarado L."/>
            <person name="Berlin A."/>
            <person name="Bochicchio J."/>
            <person name="Borenstein D."/>
            <person name="Chapman S.B."/>
            <person name="Chen Z."/>
            <person name="Engels R."/>
            <person name="Freedman E."/>
            <person name="Gellesch M."/>
            <person name="Goldberg J."/>
            <person name="Griggs A."/>
            <person name="Gujja S."/>
            <person name="Heilman E."/>
            <person name="Heiman D."/>
            <person name="Hepburn T."/>
            <person name="Howarth C."/>
            <person name="Jen D."/>
            <person name="Larson L."/>
            <person name="Lewis B."/>
            <person name="Mehta T."/>
            <person name="Park D."/>
            <person name="Pearson M."/>
            <person name="Roberts A."/>
            <person name="Saif S."/>
            <person name="Shea T."/>
            <person name="Shenoy N."/>
            <person name="Sisk P."/>
            <person name="Stolte C."/>
            <person name="Sykes S."/>
            <person name="Thomson T."/>
            <person name="Walk T."/>
            <person name="White J."/>
            <person name="Yandava C."/>
            <person name="Izard J."/>
            <person name="Baranova O.V."/>
            <person name="Blanton J.M."/>
            <person name="Tanner A.C."/>
            <person name="Dewhirst F.E."/>
            <person name="Haas B."/>
            <person name="Nusbaum C."/>
            <person name="Birren B."/>
        </authorList>
    </citation>
    <scope>NUCLEOTIDE SEQUENCE [LARGE SCALE GENOMIC DNA]</scope>
    <source>
        <strain evidence="2">1-1 BBBD Race 1</strain>
    </source>
</reference>
<proteinExistence type="predicted"/>
<evidence type="ECO:0000256" key="1">
    <source>
        <dbReference type="SAM" id="MobiDB-lite"/>
    </source>
</evidence>
<feature type="compositionally biased region" description="Low complexity" evidence="1">
    <location>
        <begin position="136"/>
        <end position="151"/>
    </location>
</feature>
<accession>A0A180FXX2</accession>
<evidence type="ECO:0000313" key="3">
    <source>
        <dbReference type="EnsemblFungi" id="PTTG_30664-t43_1-p1"/>
    </source>
</evidence>
<feature type="region of interest" description="Disordered" evidence="1">
    <location>
        <begin position="90"/>
        <end position="162"/>
    </location>
</feature>
<name>A0A180FXX2_PUCT1</name>
<organism evidence="2">
    <name type="scientific">Puccinia triticina (isolate 1-1 / race 1 (BBBD))</name>
    <name type="common">Brown leaf rust fungus</name>
    <dbReference type="NCBI Taxonomy" id="630390"/>
    <lineage>
        <taxon>Eukaryota</taxon>
        <taxon>Fungi</taxon>
        <taxon>Dikarya</taxon>
        <taxon>Basidiomycota</taxon>
        <taxon>Pucciniomycotina</taxon>
        <taxon>Pucciniomycetes</taxon>
        <taxon>Pucciniales</taxon>
        <taxon>Pucciniaceae</taxon>
        <taxon>Puccinia</taxon>
    </lineage>
</organism>
<feature type="compositionally biased region" description="Polar residues" evidence="1">
    <location>
        <begin position="98"/>
        <end position="116"/>
    </location>
</feature>
<dbReference type="EMBL" id="ADAS02005648">
    <property type="protein sequence ID" value="OAV85251.1"/>
    <property type="molecule type" value="Genomic_DNA"/>
</dbReference>
<dbReference type="EnsemblFungi" id="PTTG_30664-t43_1">
    <property type="protein sequence ID" value="PTTG_30664-t43_1-p1"/>
    <property type="gene ID" value="PTTG_30664"/>
</dbReference>
<gene>
    <name evidence="2" type="ORF">PTTG_30664</name>
</gene>
<dbReference type="VEuPathDB" id="FungiDB:PTTG_30664"/>
<protein>
    <submittedName>
        <fullName evidence="2 3">Uncharacterized protein</fullName>
    </submittedName>
</protein>
<dbReference type="OrthoDB" id="10573892at2759"/>